<dbReference type="AlphaFoldDB" id="A0AAV7WFY1"/>
<feature type="region of interest" description="Disordered" evidence="1">
    <location>
        <begin position="146"/>
        <end position="205"/>
    </location>
</feature>
<reference evidence="2" key="1">
    <citation type="journal article" date="2022" name="bioRxiv">
        <title>Sequencing and chromosome-scale assembly of the giantPleurodeles waltlgenome.</title>
        <authorList>
            <person name="Brown T."/>
            <person name="Elewa A."/>
            <person name="Iarovenko S."/>
            <person name="Subramanian E."/>
            <person name="Araus A.J."/>
            <person name="Petzold A."/>
            <person name="Susuki M."/>
            <person name="Suzuki K.-i.T."/>
            <person name="Hayashi T."/>
            <person name="Toyoda A."/>
            <person name="Oliveira C."/>
            <person name="Osipova E."/>
            <person name="Leigh N.D."/>
            <person name="Simon A."/>
            <person name="Yun M.H."/>
        </authorList>
    </citation>
    <scope>NUCLEOTIDE SEQUENCE</scope>
    <source>
        <strain evidence="2">20211129_DDA</strain>
        <tissue evidence="2">Liver</tissue>
    </source>
</reference>
<evidence type="ECO:0000313" key="2">
    <source>
        <dbReference type="EMBL" id="KAJ1212945.1"/>
    </source>
</evidence>
<feature type="region of interest" description="Disordered" evidence="1">
    <location>
        <begin position="222"/>
        <end position="262"/>
    </location>
</feature>
<organism evidence="2 3">
    <name type="scientific">Pleurodeles waltl</name>
    <name type="common">Iberian ribbed newt</name>
    <dbReference type="NCBI Taxonomy" id="8319"/>
    <lineage>
        <taxon>Eukaryota</taxon>
        <taxon>Metazoa</taxon>
        <taxon>Chordata</taxon>
        <taxon>Craniata</taxon>
        <taxon>Vertebrata</taxon>
        <taxon>Euteleostomi</taxon>
        <taxon>Amphibia</taxon>
        <taxon>Batrachia</taxon>
        <taxon>Caudata</taxon>
        <taxon>Salamandroidea</taxon>
        <taxon>Salamandridae</taxon>
        <taxon>Pleurodelinae</taxon>
        <taxon>Pleurodeles</taxon>
    </lineage>
</organism>
<protein>
    <submittedName>
        <fullName evidence="2">Uncharacterized protein</fullName>
    </submittedName>
</protein>
<dbReference type="Proteomes" id="UP001066276">
    <property type="component" value="Chromosome 1_1"/>
</dbReference>
<evidence type="ECO:0000313" key="3">
    <source>
        <dbReference type="Proteomes" id="UP001066276"/>
    </source>
</evidence>
<feature type="compositionally biased region" description="Basic and acidic residues" evidence="1">
    <location>
        <begin position="183"/>
        <end position="197"/>
    </location>
</feature>
<gene>
    <name evidence="2" type="ORF">NDU88_000588</name>
</gene>
<accession>A0AAV7WFY1</accession>
<proteinExistence type="predicted"/>
<keyword evidence="3" id="KW-1185">Reference proteome</keyword>
<feature type="compositionally biased region" description="Polar residues" evidence="1">
    <location>
        <begin position="237"/>
        <end position="262"/>
    </location>
</feature>
<dbReference type="EMBL" id="JANPWB010000001">
    <property type="protein sequence ID" value="KAJ1212945.1"/>
    <property type="molecule type" value="Genomic_DNA"/>
</dbReference>
<comment type="caution">
    <text evidence="2">The sequence shown here is derived from an EMBL/GenBank/DDBJ whole genome shotgun (WGS) entry which is preliminary data.</text>
</comment>
<sequence>MAIGGQLTTMQETRSDLQQLPHVLPEARVQTKQGTGGPWGCPAQAALFRAAAQAPSHKCSSGCRKSIAAHHLAAGNKIIWYSQLHCNSTAQKQQEPVDSGVPETKAVRSYHTGWAATLQLEVLGQPPLALLLYSRPRGVRVQLHQARSPFKDSPHPRCLQASPQVTPARPQPRSTPPGTGHRLRTDTRTGRQARAPDQRANPDVPDWLTLSRRLARAVILWPAPPPSSSASPPDSWIGNNVKQRQTAPLSAIPQQPGSVNLS</sequence>
<name>A0AAV7WFY1_PLEWA</name>
<evidence type="ECO:0000256" key="1">
    <source>
        <dbReference type="SAM" id="MobiDB-lite"/>
    </source>
</evidence>